<organism evidence="2 3">
    <name type="scientific">Rickenella mellea</name>
    <dbReference type="NCBI Taxonomy" id="50990"/>
    <lineage>
        <taxon>Eukaryota</taxon>
        <taxon>Fungi</taxon>
        <taxon>Dikarya</taxon>
        <taxon>Basidiomycota</taxon>
        <taxon>Agaricomycotina</taxon>
        <taxon>Agaricomycetes</taxon>
        <taxon>Hymenochaetales</taxon>
        <taxon>Rickenellaceae</taxon>
        <taxon>Rickenella</taxon>
    </lineage>
</organism>
<keyword evidence="3" id="KW-1185">Reference proteome</keyword>
<evidence type="ECO:0000313" key="3">
    <source>
        <dbReference type="Proteomes" id="UP000294933"/>
    </source>
</evidence>
<feature type="compositionally biased region" description="Basic residues" evidence="1">
    <location>
        <begin position="289"/>
        <end position="300"/>
    </location>
</feature>
<feature type="region of interest" description="Disordered" evidence="1">
    <location>
        <begin position="281"/>
        <end position="300"/>
    </location>
</feature>
<evidence type="ECO:0000256" key="1">
    <source>
        <dbReference type="SAM" id="MobiDB-lite"/>
    </source>
</evidence>
<sequence>MSSLVVNCAVDCFHQDREQFFPFVLDRLPIDGTPTTSNQPPVYFMDGESIYNGHGIRVSRGKLHQGEEVLDVAVKFDFYKTRHADLVEEATLYEKYAKAAQGTALPVFYGIYHATVRGRPVTCLALEYCGSPMETWLDDESEEFCFKVAKLLMVLHSAGLQHNNIESSIVVKNGEPRLIDLGTATPHTCERTMDIVPNELRPSLLKFGCRELHDFASRQGIWEPTDIFYHGSTIPKQFVTSVDSLIAMTSPHLLETAEDREKIYSEAREILRRLGVTEGEAISRDVPKRGSRKSKLKGKK</sequence>
<proteinExistence type="predicted"/>
<gene>
    <name evidence="2" type="ORF">BD410DRAFT_797542</name>
</gene>
<dbReference type="OrthoDB" id="2523749at2759"/>
<protein>
    <recommendedName>
        <fullName evidence="4">Protein kinase domain-containing protein</fullName>
    </recommendedName>
</protein>
<dbReference type="AlphaFoldDB" id="A0A4Y7PF99"/>
<dbReference type="SUPFAM" id="SSF56112">
    <property type="entry name" value="Protein kinase-like (PK-like)"/>
    <property type="match status" value="1"/>
</dbReference>
<name>A0A4Y7PF99_9AGAM</name>
<evidence type="ECO:0008006" key="4">
    <source>
        <dbReference type="Google" id="ProtNLM"/>
    </source>
</evidence>
<dbReference type="InterPro" id="IPR011009">
    <property type="entry name" value="Kinase-like_dom_sf"/>
</dbReference>
<dbReference type="EMBL" id="ML170486">
    <property type="protein sequence ID" value="TDL13711.1"/>
    <property type="molecule type" value="Genomic_DNA"/>
</dbReference>
<reference evidence="2 3" key="1">
    <citation type="submission" date="2018-06" db="EMBL/GenBank/DDBJ databases">
        <title>A transcriptomic atlas of mushroom development highlights an independent origin of complex multicellularity.</title>
        <authorList>
            <consortium name="DOE Joint Genome Institute"/>
            <person name="Krizsan K."/>
            <person name="Almasi E."/>
            <person name="Merenyi Z."/>
            <person name="Sahu N."/>
            <person name="Viragh M."/>
            <person name="Koszo T."/>
            <person name="Mondo S."/>
            <person name="Kiss B."/>
            <person name="Balint B."/>
            <person name="Kues U."/>
            <person name="Barry K."/>
            <person name="Hegedus J.C."/>
            <person name="Henrissat B."/>
            <person name="Johnson J."/>
            <person name="Lipzen A."/>
            <person name="Ohm R."/>
            <person name="Nagy I."/>
            <person name="Pangilinan J."/>
            <person name="Yan J."/>
            <person name="Xiong Y."/>
            <person name="Grigoriev I.V."/>
            <person name="Hibbett D.S."/>
            <person name="Nagy L.G."/>
        </authorList>
    </citation>
    <scope>NUCLEOTIDE SEQUENCE [LARGE SCALE GENOMIC DNA]</scope>
    <source>
        <strain evidence="2 3">SZMC22713</strain>
    </source>
</reference>
<dbReference type="STRING" id="50990.A0A4Y7PF99"/>
<accession>A0A4Y7PF99</accession>
<dbReference type="VEuPathDB" id="FungiDB:BD410DRAFT_797542"/>
<dbReference type="Proteomes" id="UP000294933">
    <property type="component" value="Unassembled WGS sequence"/>
</dbReference>
<evidence type="ECO:0000313" key="2">
    <source>
        <dbReference type="EMBL" id="TDL13711.1"/>
    </source>
</evidence>